<accession>A0A158JD62</accession>
<proteinExistence type="predicted"/>
<protein>
    <submittedName>
        <fullName evidence="1">Uncharacterized protein</fullName>
    </submittedName>
</protein>
<gene>
    <name evidence="1" type="ORF">AWB65_06396</name>
</gene>
<dbReference type="OrthoDB" id="9114812at2"/>
<reference evidence="1" key="1">
    <citation type="submission" date="2016-01" db="EMBL/GenBank/DDBJ databases">
        <authorList>
            <person name="Peeters C."/>
        </authorList>
    </citation>
    <scope>NUCLEOTIDE SEQUENCE [LARGE SCALE GENOMIC DNA]</scope>
    <source>
        <strain evidence="1">LMG 22934</strain>
    </source>
</reference>
<organism evidence="1 2">
    <name type="scientific">Caballeronia humi</name>
    <dbReference type="NCBI Taxonomy" id="326474"/>
    <lineage>
        <taxon>Bacteria</taxon>
        <taxon>Pseudomonadati</taxon>
        <taxon>Pseudomonadota</taxon>
        <taxon>Betaproteobacteria</taxon>
        <taxon>Burkholderiales</taxon>
        <taxon>Burkholderiaceae</taxon>
        <taxon>Caballeronia</taxon>
    </lineage>
</organism>
<dbReference type="Proteomes" id="UP000054977">
    <property type="component" value="Unassembled WGS sequence"/>
</dbReference>
<name>A0A158JD62_9BURK</name>
<evidence type="ECO:0000313" key="1">
    <source>
        <dbReference type="EMBL" id="SAL66798.1"/>
    </source>
</evidence>
<dbReference type="EMBL" id="FCNW02000080">
    <property type="protein sequence ID" value="SAL66798.1"/>
    <property type="molecule type" value="Genomic_DNA"/>
</dbReference>
<dbReference type="AlphaFoldDB" id="A0A158JD62"/>
<sequence length="72" mass="8539">MKLEYREWTINSRPEKKGHHWHAWVEVERGPSEDQDGWQIFHFTDIGYFDTEAAAVERGIAWAQSWLSSNYG</sequence>
<evidence type="ECO:0000313" key="2">
    <source>
        <dbReference type="Proteomes" id="UP000054977"/>
    </source>
</evidence>
<keyword evidence="2" id="KW-1185">Reference proteome</keyword>
<comment type="caution">
    <text evidence="1">The sequence shown here is derived from an EMBL/GenBank/DDBJ whole genome shotgun (WGS) entry which is preliminary data.</text>
</comment>
<dbReference type="RefSeq" id="WP_087670889.1">
    <property type="nucleotide sequence ID" value="NZ_FCNW02000080.1"/>
</dbReference>